<keyword evidence="2" id="KW-0132">Cell division</keyword>
<keyword evidence="8" id="KW-1185">Reference proteome</keyword>
<dbReference type="SUPFAM" id="SSF47954">
    <property type="entry name" value="Cyclin-like"/>
    <property type="match status" value="1"/>
</dbReference>
<keyword evidence="3" id="KW-0195">Cyclin</keyword>
<evidence type="ECO:0000256" key="4">
    <source>
        <dbReference type="ARBA" id="ARBA00023306"/>
    </source>
</evidence>
<feature type="domain" description="Cyclin N-terminal" evidence="6">
    <location>
        <begin position="84"/>
        <end position="146"/>
    </location>
</feature>
<dbReference type="GO" id="GO:0016538">
    <property type="term" value="F:cyclin-dependent protein serine/threonine kinase regulator activity"/>
    <property type="evidence" value="ECO:0000318"/>
    <property type="project" value="GO_Central"/>
</dbReference>
<sequence>MYDVFVNFIKAACGLSKKSKEQIVDIDAADLNYELAVLEYVEDIYSFYKLAEVFIVLNLSFIFVSCILAISMINSIFCGSLQSETRFELNPENLYLTINIVDRYLAVETASRRELQLVGISAMLIDSKYEETWAPELNDFVCIWTKLTVTSKC</sequence>
<dbReference type="InterPro" id="IPR006671">
    <property type="entry name" value="Cyclin_N"/>
</dbReference>
<name>A0A2G2Z676_CAPAN</name>
<dbReference type="GO" id="GO:0005829">
    <property type="term" value="C:cytosol"/>
    <property type="evidence" value="ECO:0007669"/>
    <property type="project" value="UniProtKB-ARBA"/>
</dbReference>
<reference evidence="7 8" key="2">
    <citation type="journal article" date="2017" name="Genome Biol.">
        <title>New reference genome sequences of hot pepper reveal the massive evolution of plant disease-resistance genes by retroduplication.</title>
        <authorList>
            <person name="Kim S."/>
            <person name="Park J."/>
            <person name="Yeom S.I."/>
            <person name="Kim Y.M."/>
            <person name="Seo E."/>
            <person name="Kim K.T."/>
            <person name="Kim M.S."/>
            <person name="Lee J.M."/>
            <person name="Cheong K."/>
            <person name="Shin H.S."/>
            <person name="Kim S.B."/>
            <person name="Han K."/>
            <person name="Lee J."/>
            <person name="Park M."/>
            <person name="Lee H.A."/>
            <person name="Lee H.Y."/>
            <person name="Lee Y."/>
            <person name="Oh S."/>
            <person name="Lee J.H."/>
            <person name="Choi E."/>
            <person name="Choi E."/>
            <person name="Lee S.E."/>
            <person name="Jeon J."/>
            <person name="Kim H."/>
            <person name="Choi G."/>
            <person name="Song H."/>
            <person name="Lee J."/>
            <person name="Lee S.C."/>
            <person name="Kwon J.K."/>
            <person name="Lee H.Y."/>
            <person name="Koo N."/>
            <person name="Hong Y."/>
            <person name="Kim R.W."/>
            <person name="Kang W.H."/>
            <person name="Huh J.H."/>
            <person name="Kang B.C."/>
            <person name="Yang T.J."/>
            <person name="Lee Y.H."/>
            <person name="Bennetzen J.L."/>
            <person name="Choi D."/>
        </authorList>
    </citation>
    <scope>NUCLEOTIDE SEQUENCE [LARGE SCALE GENOMIC DNA]</scope>
    <source>
        <strain evidence="8">cv. CM334</strain>
    </source>
</reference>
<keyword evidence="5" id="KW-0812">Transmembrane</keyword>
<keyword evidence="4" id="KW-0131">Cell cycle</keyword>
<organism evidence="7 8">
    <name type="scientific">Capsicum annuum</name>
    <name type="common">Capsicum pepper</name>
    <dbReference type="NCBI Taxonomy" id="4072"/>
    <lineage>
        <taxon>Eukaryota</taxon>
        <taxon>Viridiplantae</taxon>
        <taxon>Streptophyta</taxon>
        <taxon>Embryophyta</taxon>
        <taxon>Tracheophyta</taxon>
        <taxon>Spermatophyta</taxon>
        <taxon>Magnoliopsida</taxon>
        <taxon>eudicotyledons</taxon>
        <taxon>Gunneridae</taxon>
        <taxon>Pentapetalae</taxon>
        <taxon>asterids</taxon>
        <taxon>lamiids</taxon>
        <taxon>Solanales</taxon>
        <taxon>Solanaceae</taxon>
        <taxon>Solanoideae</taxon>
        <taxon>Capsiceae</taxon>
        <taxon>Capsicum</taxon>
    </lineage>
</organism>
<evidence type="ECO:0000259" key="6">
    <source>
        <dbReference type="Pfam" id="PF00134"/>
    </source>
</evidence>
<dbReference type="Gene3D" id="1.10.472.10">
    <property type="entry name" value="Cyclin-like"/>
    <property type="match status" value="1"/>
</dbReference>
<feature type="transmembrane region" description="Helical" evidence="5">
    <location>
        <begin position="53"/>
        <end position="77"/>
    </location>
</feature>
<evidence type="ECO:0000313" key="7">
    <source>
        <dbReference type="EMBL" id="PHT77507.1"/>
    </source>
</evidence>
<evidence type="ECO:0000256" key="1">
    <source>
        <dbReference type="ARBA" id="ARBA00006955"/>
    </source>
</evidence>
<accession>A0A2G2Z676</accession>
<gene>
    <name evidence="7" type="ORF">T459_21029</name>
</gene>
<dbReference type="OMA" id="NDFVCIW"/>
<dbReference type="GO" id="GO:0005634">
    <property type="term" value="C:nucleus"/>
    <property type="evidence" value="ECO:0000318"/>
    <property type="project" value="GO_Central"/>
</dbReference>
<dbReference type="EMBL" id="AYRZ02000007">
    <property type="protein sequence ID" value="PHT77507.1"/>
    <property type="molecule type" value="Genomic_DNA"/>
</dbReference>
<dbReference type="FunFam" id="1.10.472.10:FF:000198">
    <property type="entry name" value="G2/mitotic-specific cyclin-B1"/>
    <property type="match status" value="1"/>
</dbReference>
<dbReference type="InterPro" id="IPR039361">
    <property type="entry name" value="Cyclin"/>
</dbReference>
<dbReference type="Proteomes" id="UP000222542">
    <property type="component" value="Unassembled WGS sequence"/>
</dbReference>
<comment type="similarity">
    <text evidence="1">Belongs to the cyclin family. Cyclin AB subfamily.</text>
</comment>
<dbReference type="GO" id="GO:0051301">
    <property type="term" value="P:cell division"/>
    <property type="evidence" value="ECO:0007669"/>
    <property type="project" value="UniProtKB-KW"/>
</dbReference>
<protein>
    <submittedName>
        <fullName evidence="7">G2/mitotic-specific cyclin-2</fullName>
    </submittedName>
</protein>
<dbReference type="InterPro" id="IPR036915">
    <property type="entry name" value="Cyclin-like_sf"/>
</dbReference>
<dbReference type="Gramene" id="PHT77507">
    <property type="protein sequence ID" value="PHT77507"/>
    <property type="gene ID" value="T459_21029"/>
</dbReference>
<proteinExistence type="inferred from homology"/>
<dbReference type="AlphaFoldDB" id="A0A2G2Z676"/>
<evidence type="ECO:0000313" key="8">
    <source>
        <dbReference type="Proteomes" id="UP000222542"/>
    </source>
</evidence>
<dbReference type="PANTHER" id="PTHR10177">
    <property type="entry name" value="CYCLINS"/>
    <property type="match status" value="1"/>
</dbReference>
<dbReference type="GO" id="GO:0005737">
    <property type="term" value="C:cytoplasm"/>
    <property type="evidence" value="ECO:0000318"/>
    <property type="project" value="GO_Central"/>
</dbReference>
<keyword evidence="5" id="KW-0472">Membrane</keyword>
<evidence type="ECO:0000256" key="3">
    <source>
        <dbReference type="ARBA" id="ARBA00023127"/>
    </source>
</evidence>
<dbReference type="Pfam" id="PF00134">
    <property type="entry name" value="Cyclin_N"/>
    <property type="match status" value="1"/>
</dbReference>
<comment type="caution">
    <text evidence="7">The sequence shown here is derived from an EMBL/GenBank/DDBJ whole genome shotgun (WGS) entry which is preliminary data.</text>
</comment>
<reference evidence="7 8" key="1">
    <citation type="journal article" date="2014" name="Nat. Genet.">
        <title>Genome sequence of the hot pepper provides insights into the evolution of pungency in Capsicum species.</title>
        <authorList>
            <person name="Kim S."/>
            <person name="Park M."/>
            <person name="Yeom S.I."/>
            <person name="Kim Y.M."/>
            <person name="Lee J.M."/>
            <person name="Lee H.A."/>
            <person name="Seo E."/>
            <person name="Choi J."/>
            <person name="Cheong K."/>
            <person name="Kim K.T."/>
            <person name="Jung K."/>
            <person name="Lee G.W."/>
            <person name="Oh S.K."/>
            <person name="Bae C."/>
            <person name="Kim S.B."/>
            <person name="Lee H.Y."/>
            <person name="Kim S.Y."/>
            <person name="Kim M.S."/>
            <person name="Kang B.C."/>
            <person name="Jo Y.D."/>
            <person name="Yang H.B."/>
            <person name="Jeong H.J."/>
            <person name="Kang W.H."/>
            <person name="Kwon J.K."/>
            <person name="Shin C."/>
            <person name="Lim J.Y."/>
            <person name="Park J.H."/>
            <person name="Huh J.H."/>
            <person name="Kim J.S."/>
            <person name="Kim B.D."/>
            <person name="Cohen O."/>
            <person name="Paran I."/>
            <person name="Suh M.C."/>
            <person name="Lee S.B."/>
            <person name="Kim Y.K."/>
            <person name="Shin Y."/>
            <person name="Noh S.J."/>
            <person name="Park J."/>
            <person name="Seo Y.S."/>
            <person name="Kwon S.Y."/>
            <person name="Kim H.A."/>
            <person name="Park J.M."/>
            <person name="Kim H.J."/>
            <person name="Choi S.B."/>
            <person name="Bosland P.W."/>
            <person name="Reeves G."/>
            <person name="Jo S.H."/>
            <person name="Lee B.W."/>
            <person name="Cho H.T."/>
            <person name="Choi H.S."/>
            <person name="Lee M.S."/>
            <person name="Yu Y."/>
            <person name="Do Choi Y."/>
            <person name="Park B.S."/>
            <person name="van Deynze A."/>
            <person name="Ashrafi H."/>
            <person name="Hill T."/>
            <person name="Kim W.T."/>
            <person name="Pai H.S."/>
            <person name="Ahn H.K."/>
            <person name="Yeam I."/>
            <person name="Giovannoni J.J."/>
            <person name="Rose J.K."/>
            <person name="Sorensen I."/>
            <person name="Lee S.J."/>
            <person name="Kim R.W."/>
            <person name="Choi I.Y."/>
            <person name="Choi B.S."/>
            <person name="Lim J.S."/>
            <person name="Lee Y.H."/>
            <person name="Choi D."/>
        </authorList>
    </citation>
    <scope>NUCLEOTIDE SEQUENCE [LARGE SCALE GENOMIC DNA]</scope>
    <source>
        <strain evidence="8">cv. CM334</strain>
    </source>
</reference>
<dbReference type="GO" id="GO:0000082">
    <property type="term" value="P:G1/S transition of mitotic cell cycle"/>
    <property type="evidence" value="ECO:0000318"/>
    <property type="project" value="GO_Central"/>
</dbReference>
<dbReference type="STRING" id="4072.A0A2G2Z676"/>
<dbReference type="GO" id="GO:0000307">
    <property type="term" value="C:cyclin-dependent protein kinase holoenzyme complex"/>
    <property type="evidence" value="ECO:0000318"/>
    <property type="project" value="GO_Central"/>
</dbReference>
<keyword evidence="5" id="KW-1133">Transmembrane helix</keyword>
<evidence type="ECO:0000256" key="5">
    <source>
        <dbReference type="SAM" id="Phobius"/>
    </source>
</evidence>
<evidence type="ECO:0000256" key="2">
    <source>
        <dbReference type="ARBA" id="ARBA00022618"/>
    </source>
</evidence>